<keyword evidence="5" id="KW-0812">Transmembrane</keyword>
<dbReference type="Gene3D" id="3.40.50.150">
    <property type="entry name" value="Vaccinia Virus protein VP39"/>
    <property type="match status" value="1"/>
</dbReference>
<evidence type="ECO:0000313" key="6">
    <source>
        <dbReference type="EMBL" id="KAK8033652.1"/>
    </source>
</evidence>
<evidence type="ECO:0000256" key="3">
    <source>
        <dbReference type="ARBA" id="ARBA00022691"/>
    </source>
</evidence>
<keyword evidence="7" id="KW-1185">Reference proteome</keyword>
<keyword evidence="5" id="KW-1133">Transmembrane helix</keyword>
<feature type="transmembrane region" description="Helical" evidence="5">
    <location>
        <begin position="193"/>
        <end position="218"/>
    </location>
</feature>
<feature type="transmembrane region" description="Helical" evidence="5">
    <location>
        <begin position="7"/>
        <end position="27"/>
    </location>
</feature>
<sequence>MDASPMLSAVVQATILHIIGVIVSSRFSAGAYDEVWEDPVFRDYWAVMGNLTTPLPAGQNATAAAAAAAAAAATATSTNNSTAMALLNPTSTNSSSNSSSFYTTPDHPGPEQWSWWYIPNRILTTLLMNALLYLWAVGLERAFPTRPRGDLSAVPKREKVVVELSEEHEEEVVKQWIARGRVRRSSISWCNTLIKWLLDVTVRATLEVLLWGLLVHLLDGKVWDTPGEFWGDVIQMGVGSWIAFWITGGPLISLVSLVIVPAPKRIVFENALNLASSVFFHWFLSKAAAWVIKQDVVQEFLRSSIEAAKDMEQHKRWAEKGRLLDELTYLHPDIVRRLKAPGGAAAYLDIGCCFGQDLRRLVLDGVPSEHLVGLDNAGPLMELGKDLFLDGATLRSRFVVADVFRGPGQGTAWTRLLSDPPARAAAGGGGGGSGFDVVHCSAFFHLFPLPDQIAAAKQIAPLVKQGGLLVGRQIGSVRPGDVPAIDEGSVSFRHDVESLAAMWDEVGAATGTGWEVTGDMDMVGVNPDSPVENADSRRLLFTITRVR</sequence>
<comment type="pathway">
    <text evidence="1">Secondary metabolite biosynthesis.</text>
</comment>
<evidence type="ECO:0000256" key="2">
    <source>
        <dbReference type="ARBA" id="ARBA00022679"/>
    </source>
</evidence>
<evidence type="ECO:0008006" key="8">
    <source>
        <dbReference type="Google" id="ProtNLM"/>
    </source>
</evidence>
<dbReference type="InterPro" id="IPR029063">
    <property type="entry name" value="SAM-dependent_MTases_sf"/>
</dbReference>
<reference evidence="6 7" key="1">
    <citation type="submission" date="2023-01" db="EMBL/GenBank/DDBJ databases">
        <title>Analysis of 21 Apiospora genomes using comparative genomics revels a genus with tremendous synthesis potential of carbohydrate active enzymes and secondary metabolites.</title>
        <authorList>
            <person name="Sorensen T."/>
        </authorList>
    </citation>
    <scope>NUCLEOTIDE SEQUENCE [LARGE SCALE GENOMIC DNA]</scope>
    <source>
        <strain evidence="6 7">CBS 20057</strain>
    </source>
</reference>
<dbReference type="EMBL" id="JAQQWI010000006">
    <property type="protein sequence ID" value="KAK8033652.1"/>
    <property type="molecule type" value="Genomic_DNA"/>
</dbReference>
<keyword evidence="3" id="KW-0949">S-adenosyl-L-methionine</keyword>
<comment type="similarity">
    <text evidence="4">Belongs to the class I-like SAM-binding methyltransferase superfamily.</text>
</comment>
<organism evidence="6 7">
    <name type="scientific">Apiospora marii</name>
    <dbReference type="NCBI Taxonomy" id="335849"/>
    <lineage>
        <taxon>Eukaryota</taxon>
        <taxon>Fungi</taxon>
        <taxon>Dikarya</taxon>
        <taxon>Ascomycota</taxon>
        <taxon>Pezizomycotina</taxon>
        <taxon>Sordariomycetes</taxon>
        <taxon>Xylariomycetidae</taxon>
        <taxon>Amphisphaeriales</taxon>
        <taxon>Apiosporaceae</taxon>
        <taxon>Apiospora</taxon>
    </lineage>
</organism>
<dbReference type="PANTHER" id="PTHR35897:SF1">
    <property type="entry name" value="METHYLTRANSFERASE AUSD"/>
    <property type="match status" value="1"/>
</dbReference>
<dbReference type="SUPFAM" id="SSF53335">
    <property type="entry name" value="S-adenosyl-L-methionine-dependent methyltransferases"/>
    <property type="match status" value="1"/>
</dbReference>
<feature type="transmembrane region" description="Helical" evidence="5">
    <location>
        <begin position="238"/>
        <end position="260"/>
    </location>
</feature>
<evidence type="ECO:0000256" key="4">
    <source>
        <dbReference type="ARBA" id="ARBA00038314"/>
    </source>
</evidence>
<keyword evidence="2" id="KW-0808">Transferase</keyword>
<dbReference type="PANTHER" id="PTHR35897">
    <property type="entry name" value="METHYLTRANSFERASE AUSD"/>
    <property type="match status" value="1"/>
</dbReference>
<evidence type="ECO:0000313" key="7">
    <source>
        <dbReference type="Proteomes" id="UP001396898"/>
    </source>
</evidence>
<accession>A0ABR1SHK2</accession>
<dbReference type="Proteomes" id="UP001396898">
    <property type="component" value="Unassembled WGS sequence"/>
</dbReference>
<evidence type="ECO:0000256" key="1">
    <source>
        <dbReference type="ARBA" id="ARBA00005179"/>
    </source>
</evidence>
<comment type="caution">
    <text evidence="6">The sequence shown here is derived from an EMBL/GenBank/DDBJ whole genome shotgun (WGS) entry which is preliminary data.</text>
</comment>
<keyword evidence="5" id="KW-0472">Membrane</keyword>
<gene>
    <name evidence="6" type="ORF">PG991_003050</name>
</gene>
<dbReference type="InterPro" id="IPR051654">
    <property type="entry name" value="Meroterpenoid_MTases"/>
</dbReference>
<feature type="transmembrane region" description="Helical" evidence="5">
    <location>
        <begin position="122"/>
        <end position="139"/>
    </location>
</feature>
<evidence type="ECO:0000256" key="5">
    <source>
        <dbReference type="SAM" id="Phobius"/>
    </source>
</evidence>
<protein>
    <recommendedName>
        <fullName evidence="8">Methyltransferase domain-containing protein</fullName>
    </recommendedName>
</protein>
<feature type="transmembrane region" description="Helical" evidence="5">
    <location>
        <begin position="272"/>
        <end position="292"/>
    </location>
</feature>
<proteinExistence type="inferred from homology"/>
<name>A0ABR1SHK2_9PEZI</name>